<dbReference type="Proteomes" id="UP000595437">
    <property type="component" value="Chromosome 18"/>
</dbReference>
<keyword evidence="3" id="KW-1185">Reference proteome</keyword>
<accession>A0A7T8GPV9</accession>
<gene>
    <name evidence="2" type="ORF">FKW44_023799</name>
</gene>
<feature type="transmembrane region" description="Helical" evidence="1">
    <location>
        <begin position="55"/>
        <end position="73"/>
    </location>
</feature>
<feature type="non-terminal residue" evidence="2">
    <location>
        <position position="94"/>
    </location>
</feature>
<proteinExistence type="predicted"/>
<protein>
    <submittedName>
        <fullName evidence="2">Uncharacterized protein</fullName>
    </submittedName>
</protein>
<evidence type="ECO:0000256" key="1">
    <source>
        <dbReference type="SAM" id="Phobius"/>
    </source>
</evidence>
<keyword evidence="1" id="KW-0472">Membrane</keyword>
<keyword evidence="1" id="KW-1133">Transmembrane helix</keyword>
<evidence type="ECO:0000313" key="3">
    <source>
        <dbReference type="Proteomes" id="UP000595437"/>
    </source>
</evidence>
<reference evidence="3" key="1">
    <citation type="submission" date="2021-01" db="EMBL/GenBank/DDBJ databases">
        <title>Caligus Genome Assembly.</title>
        <authorList>
            <person name="Gallardo-Escarate C."/>
        </authorList>
    </citation>
    <scope>NUCLEOTIDE SEQUENCE [LARGE SCALE GENOMIC DNA]</scope>
</reference>
<dbReference type="OrthoDB" id="10033446at2759"/>
<dbReference type="AlphaFoldDB" id="A0A7T8GPV9"/>
<evidence type="ECO:0000313" key="2">
    <source>
        <dbReference type="EMBL" id="QQP35540.1"/>
    </source>
</evidence>
<feature type="non-terminal residue" evidence="2">
    <location>
        <position position="1"/>
    </location>
</feature>
<name>A0A7T8GPV9_CALRO</name>
<dbReference type="EMBL" id="CP045907">
    <property type="protein sequence ID" value="QQP35540.1"/>
    <property type="molecule type" value="Genomic_DNA"/>
</dbReference>
<organism evidence="2 3">
    <name type="scientific">Caligus rogercresseyi</name>
    <name type="common">Sea louse</name>
    <dbReference type="NCBI Taxonomy" id="217165"/>
    <lineage>
        <taxon>Eukaryota</taxon>
        <taxon>Metazoa</taxon>
        <taxon>Ecdysozoa</taxon>
        <taxon>Arthropoda</taxon>
        <taxon>Crustacea</taxon>
        <taxon>Multicrustacea</taxon>
        <taxon>Hexanauplia</taxon>
        <taxon>Copepoda</taxon>
        <taxon>Siphonostomatoida</taxon>
        <taxon>Caligidae</taxon>
        <taxon>Caligus</taxon>
    </lineage>
</organism>
<keyword evidence="1" id="KW-0812">Transmembrane</keyword>
<sequence length="94" mass="11018">FLEALCFTFRSASRNRFAPLAPLLRQTSATHPYSLRHAVTDEELFQIYLYISETLLRFGPIITLAILNILIITRFRRIARKRQDLRSGLTPRNR</sequence>